<organism evidence="2 3">
    <name type="scientific">Pollutimonas thiosulfatoxidans</name>
    <dbReference type="NCBI Taxonomy" id="2028345"/>
    <lineage>
        <taxon>Bacteria</taxon>
        <taxon>Pseudomonadati</taxon>
        <taxon>Pseudomonadota</taxon>
        <taxon>Betaproteobacteria</taxon>
        <taxon>Burkholderiales</taxon>
        <taxon>Alcaligenaceae</taxon>
        <taxon>Pollutimonas</taxon>
    </lineage>
</organism>
<dbReference type="KEGG" id="pus:CKA81_04040"/>
<proteinExistence type="predicted"/>
<dbReference type="SUPFAM" id="SSF55961">
    <property type="entry name" value="Bet v1-like"/>
    <property type="match status" value="1"/>
</dbReference>
<dbReference type="InterPro" id="IPR023393">
    <property type="entry name" value="START-like_dom_sf"/>
</dbReference>
<feature type="region of interest" description="Disordered" evidence="1">
    <location>
        <begin position="155"/>
        <end position="174"/>
    </location>
</feature>
<dbReference type="Pfam" id="PF06240">
    <property type="entry name" value="COXG"/>
    <property type="match status" value="1"/>
</dbReference>
<dbReference type="PANTHER" id="PTHR38588:SF1">
    <property type="entry name" value="BLL0334 PROTEIN"/>
    <property type="match status" value="1"/>
</dbReference>
<protein>
    <submittedName>
        <fullName evidence="2">Carbon monoxide dehydrogenase</fullName>
    </submittedName>
</protein>
<gene>
    <name evidence="2" type="ORF">CKA81_04040</name>
</gene>
<evidence type="ECO:0000313" key="2">
    <source>
        <dbReference type="EMBL" id="QAA93102.1"/>
    </source>
</evidence>
<dbReference type="Proteomes" id="UP000283474">
    <property type="component" value="Chromosome"/>
</dbReference>
<dbReference type="RefSeq" id="WP_128354157.1">
    <property type="nucleotide sequence ID" value="NZ_CP022987.1"/>
</dbReference>
<dbReference type="Gene3D" id="3.30.530.20">
    <property type="match status" value="1"/>
</dbReference>
<keyword evidence="3" id="KW-1185">Reference proteome</keyword>
<dbReference type="AlphaFoldDB" id="A0A410G9W1"/>
<evidence type="ECO:0000256" key="1">
    <source>
        <dbReference type="SAM" id="MobiDB-lite"/>
    </source>
</evidence>
<evidence type="ECO:0000313" key="3">
    <source>
        <dbReference type="Proteomes" id="UP000283474"/>
    </source>
</evidence>
<feature type="compositionally biased region" description="Polar residues" evidence="1">
    <location>
        <begin position="160"/>
        <end position="174"/>
    </location>
</feature>
<dbReference type="PANTHER" id="PTHR38588">
    <property type="entry name" value="BLL0334 PROTEIN"/>
    <property type="match status" value="1"/>
</dbReference>
<sequence length="202" mass="21568">MQVTLDKTYPMPCSASTAWEFLQDIKGVAQCMPGASITERIDDKNYKGTVSVRVGPATMSFRGHIAVLDIDADTQTLHLSGKGTDTTGTSGASMDLVATVQSTGDTCELIGRSTITMNGKAATFGGRMMDTVSEHILKQFIANFSDRVQALQEARADGSPNASSASVQNAPPTQKASELNGLSLLWAVIADWFRRVFSRNSA</sequence>
<reference evidence="2 3" key="1">
    <citation type="submission" date="2017-08" db="EMBL/GenBank/DDBJ databases">
        <authorList>
            <person name="Park S.-J."/>
            <person name="Kim H."/>
        </authorList>
    </citation>
    <scope>NUCLEOTIDE SEQUENCE [LARGE SCALE GENOMIC DNA]</scope>
    <source>
        <strain evidence="3">ye3</strain>
    </source>
</reference>
<dbReference type="EMBL" id="CP022987">
    <property type="protein sequence ID" value="QAA93102.1"/>
    <property type="molecule type" value="Genomic_DNA"/>
</dbReference>
<accession>A0A410G9W1</accession>
<dbReference type="CDD" id="cd07823">
    <property type="entry name" value="SRPBCC_5"/>
    <property type="match status" value="1"/>
</dbReference>
<dbReference type="OrthoDB" id="9808623at2"/>
<name>A0A410G9W1_9BURK</name>
<dbReference type="InterPro" id="IPR010419">
    <property type="entry name" value="CO_DH_gsu"/>
</dbReference>